<dbReference type="Proteomes" id="UP001139125">
    <property type="component" value="Unassembled WGS sequence"/>
</dbReference>
<protein>
    <submittedName>
        <fullName evidence="1">DUF1367 family protein</fullName>
    </submittedName>
</protein>
<keyword evidence="2" id="KW-1185">Reference proteome</keyword>
<evidence type="ECO:0000313" key="1">
    <source>
        <dbReference type="EMBL" id="MCP9290038.1"/>
    </source>
</evidence>
<reference evidence="1" key="1">
    <citation type="submission" date="2022-06" db="EMBL/GenBank/DDBJ databases">
        <title>Gracilimonas sp. CAU 1638 isolated from sea sediment.</title>
        <authorList>
            <person name="Kim W."/>
        </authorList>
    </citation>
    <scope>NUCLEOTIDE SEQUENCE</scope>
    <source>
        <strain evidence="1">CAU 1638</strain>
    </source>
</reference>
<gene>
    <name evidence="1" type="ORF">NM125_00430</name>
</gene>
<comment type="caution">
    <text evidence="1">The sequence shown here is derived from an EMBL/GenBank/DDBJ whole genome shotgun (WGS) entry which is preliminary data.</text>
</comment>
<name>A0A9X2RE71_9BACT</name>
<accession>A0A9X2RE71</accession>
<organism evidence="1 2">
    <name type="scientific">Gracilimonas sediminicola</name>
    <dbReference type="NCBI Taxonomy" id="2952158"/>
    <lineage>
        <taxon>Bacteria</taxon>
        <taxon>Pseudomonadati</taxon>
        <taxon>Balneolota</taxon>
        <taxon>Balneolia</taxon>
        <taxon>Balneolales</taxon>
        <taxon>Balneolaceae</taxon>
        <taxon>Gracilimonas</taxon>
    </lineage>
</organism>
<proteinExistence type="predicted"/>
<dbReference type="EMBL" id="JANDBC010000001">
    <property type="protein sequence ID" value="MCP9290038.1"/>
    <property type="molecule type" value="Genomic_DNA"/>
</dbReference>
<dbReference type="Pfam" id="PF07105">
    <property type="entry name" value="DUF1367"/>
    <property type="match status" value="1"/>
</dbReference>
<dbReference type="InterPro" id="IPR009797">
    <property type="entry name" value="DUF1367"/>
</dbReference>
<evidence type="ECO:0000313" key="2">
    <source>
        <dbReference type="Proteomes" id="UP001139125"/>
    </source>
</evidence>
<dbReference type="AlphaFoldDB" id="A0A9X2RE71"/>
<sequence length="126" mass="14904">MKLWVSKQSGKLFPVDVEAQVRMNKLPAGEPIMIKYSKVRNPRHHRKYFAFFNKVYENLPEHLESNWPDVNSFRKAMEMYSGFFTETINLKGERFLMPKSIAYEKLDEMAFSELHNKVKTTIGTRI</sequence>
<dbReference type="RefSeq" id="WP_255131743.1">
    <property type="nucleotide sequence ID" value="NZ_JANDBC010000001.1"/>
</dbReference>